<evidence type="ECO:0000256" key="5">
    <source>
        <dbReference type="ARBA" id="ARBA00023004"/>
    </source>
</evidence>
<proteinExistence type="predicted"/>
<comment type="cofactor">
    <cofactor evidence="1">
        <name>L-ascorbate</name>
        <dbReference type="ChEBI" id="CHEBI:38290"/>
    </cofactor>
</comment>
<feature type="domain" description="Fe2OG dioxygenase" evidence="6">
    <location>
        <begin position="103"/>
        <end position="210"/>
    </location>
</feature>
<evidence type="ECO:0000256" key="4">
    <source>
        <dbReference type="ARBA" id="ARBA00023002"/>
    </source>
</evidence>
<dbReference type="EMBL" id="KY448244">
    <property type="protein sequence ID" value="AQT28506.1"/>
    <property type="molecule type" value="Genomic_DNA"/>
</dbReference>
<dbReference type="Gene3D" id="2.60.120.620">
    <property type="entry name" value="q2cbj1_9rhob like domain"/>
    <property type="match status" value="1"/>
</dbReference>
<dbReference type="Proteomes" id="UP000221250">
    <property type="component" value="Segment"/>
</dbReference>
<keyword evidence="5" id="KW-0408">Iron</keyword>
<dbReference type="GO" id="GO:0005506">
    <property type="term" value="F:iron ion binding"/>
    <property type="evidence" value="ECO:0007669"/>
    <property type="project" value="InterPro"/>
</dbReference>
<dbReference type="InterPro" id="IPR005123">
    <property type="entry name" value="Oxoglu/Fe-dep_dioxygenase_dom"/>
</dbReference>
<dbReference type="SMART" id="SM00702">
    <property type="entry name" value="P4Hc"/>
    <property type="match status" value="1"/>
</dbReference>
<keyword evidence="3" id="KW-0223">Dioxygenase</keyword>
<reference evidence="7 8" key="1">
    <citation type="submission" date="2017-01" db="EMBL/GenBank/DDBJ databases">
        <authorList>
            <person name="Mah S.A."/>
            <person name="Swanson W.J."/>
            <person name="Moy G.W."/>
            <person name="Vacquier V.D."/>
        </authorList>
    </citation>
    <scope>NUCLEOTIDE SEQUENCE [LARGE SCALE GENOMIC DNA]</scope>
</reference>
<gene>
    <name evidence="7" type="ORF">YOLOSWAG_19</name>
</gene>
<organism evidence="7 8">
    <name type="scientific">Erwinia phage vB_EamM_Yoloswag</name>
    <dbReference type="NCBI Taxonomy" id="1958956"/>
    <lineage>
        <taxon>Viruses</taxon>
        <taxon>Duplodnaviria</taxon>
        <taxon>Heunggongvirae</taxon>
        <taxon>Uroviricota</taxon>
        <taxon>Caudoviricetes</taxon>
        <taxon>Yoloswagvirus</taxon>
        <taxon>Yoloswagvirus yoloswag</taxon>
    </lineage>
</organism>
<dbReference type="Pfam" id="PF13640">
    <property type="entry name" value="2OG-FeII_Oxy_3"/>
    <property type="match status" value="1"/>
</dbReference>
<dbReference type="GO" id="GO:0016705">
    <property type="term" value="F:oxidoreductase activity, acting on paired donors, with incorporation or reduction of molecular oxygen"/>
    <property type="evidence" value="ECO:0007669"/>
    <property type="project" value="InterPro"/>
</dbReference>
<evidence type="ECO:0000259" key="6">
    <source>
        <dbReference type="PROSITE" id="PS51471"/>
    </source>
</evidence>
<evidence type="ECO:0000256" key="2">
    <source>
        <dbReference type="ARBA" id="ARBA00022723"/>
    </source>
</evidence>
<dbReference type="GO" id="GO:0051213">
    <property type="term" value="F:dioxygenase activity"/>
    <property type="evidence" value="ECO:0007669"/>
    <property type="project" value="UniProtKB-KW"/>
</dbReference>
<dbReference type="PANTHER" id="PTHR10869">
    <property type="entry name" value="PROLYL 4-HYDROXYLASE ALPHA SUBUNIT"/>
    <property type="match status" value="1"/>
</dbReference>
<accession>A0A1S6L2V5</accession>
<dbReference type="PROSITE" id="PS51471">
    <property type="entry name" value="FE2OG_OXY"/>
    <property type="match status" value="1"/>
</dbReference>
<sequence>MTTQLVNNIPLIHTQRCHNVSSVDHTPLFVYHNFFSDDMCAALIAEAQQYLEPSRVGGPNNTTKIDRSVRSSSTAMLSEVSTAPCVLEAIKLIDLAYGHPHLNSNPLQFNQYQTGEEFKAHHDWHNPETQQARIELEGQRTWTFLMYLNEDFDGGTTVFPHLDIEIMPQRGMLVAWNNLNADGSVNIATEHASQPVVRGTKYMMTKWFKNKVL</sequence>
<dbReference type="InterPro" id="IPR045054">
    <property type="entry name" value="P4HA-like"/>
</dbReference>
<dbReference type="PANTHER" id="PTHR10869:SF246">
    <property type="entry name" value="TRANSMEMBRANE PROLYL 4-HYDROXYLASE"/>
    <property type="match status" value="1"/>
</dbReference>
<dbReference type="InterPro" id="IPR006620">
    <property type="entry name" value="Pro_4_hyd_alph"/>
</dbReference>
<evidence type="ECO:0000256" key="1">
    <source>
        <dbReference type="ARBA" id="ARBA00001961"/>
    </source>
</evidence>
<evidence type="ECO:0000256" key="3">
    <source>
        <dbReference type="ARBA" id="ARBA00022964"/>
    </source>
</evidence>
<evidence type="ECO:0000313" key="8">
    <source>
        <dbReference type="Proteomes" id="UP000221250"/>
    </source>
</evidence>
<dbReference type="GO" id="GO:0031418">
    <property type="term" value="F:L-ascorbic acid binding"/>
    <property type="evidence" value="ECO:0007669"/>
    <property type="project" value="InterPro"/>
</dbReference>
<protein>
    <submittedName>
        <fullName evidence="7">Putative oxygenase</fullName>
    </submittedName>
</protein>
<dbReference type="InterPro" id="IPR044862">
    <property type="entry name" value="Pro_4_hyd_alph_FE2OG_OXY"/>
</dbReference>
<keyword evidence="2" id="KW-0479">Metal-binding</keyword>
<keyword evidence="4" id="KW-0560">Oxidoreductase</keyword>
<evidence type="ECO:0000313" key="7">
    <source>
        <dbReference type="EMBL" id="AQT28506.1"/>
    </source>
</evidence>
<name>A0A1S6L2V5_9CAUD</name>
<keyword evidence="8" id="KW-1185">Reference proteome</keyword>